<protein>
    <submittedName>
        <fullName evidence="2">Uncharacterized protein</fullName>
    </submittedName>
</protein>
<evidence type="ECO:0000256" key="1">
    <source>
        <dbReference type="SAM" id="SignalP"/>
    </source>
</evidence>
<name>A0A8J7TUI7_9PROT</name>
<evidence type="ECO:0000313" key="3">
    <source>
        <dbReference type="Proteomes" id="UP000664414"/>
    </source>
</evidence>
<organism evidence="2 3">
    <name type="scientific">Candidatus Paracaedimonas acanthamoebae</name>
    <dbReference type="NCBI Taxonomy" id="244581"/>
    <lineage>
        <taxon>Bacteria</taxon>
        <taxon>Pseudomonadati</taxon>
        <taxon>Pseudomonadota</taxon>
        <taxon>Alphaproteobacteria</taxon>
        <taxon>Holosporales</taxon>
        <taxon>Caedimonadaceae</taxon>
        <taxon>Candidatus Paracaedimonas</taxon>
    </lineage>
</organism>
<sequence length="116" mass="12891">MKFIFSLCLLSFGIPAFAGSPLDSLKEPFMHLKIYSATQEIEKLIETTKGDHIVLPTSLKITKADEEACKKKCSSSSGIFASGIDCQQGCKPQAIEQAILRAADKEWQRRKTIRVE</sequence>
<accession>A0A8J7TUI7</accession>
<dbReference type="AlphaFoldDB" id="A0A8J7TUI7"/>
<proteinExistence type="predicted"/>
<gene>
    <name evidence="2" type="ORF">J0H12_04735</name>
</gene>
<feature type="chain" id="PRO_5035285197" evidence="1">
    <location>
        <begin position="19"/>
        <end position="116"/>
    </location>
</feature>
<feature type="signal peptide" evidence="1">
    <location>
        <begin position="1"/>
        <end position="18"/>
    </location>
</feature>
<reference evidence="2" key="1">
    <citation type="submission" date="2021-02" db="EMBL/GenBank/DDBJ databases">
        <title>Thiocyanate and organic carbon inputs drive convergent selection for specific autotrophic Afipia and Thiobacillus strains within complex microbiomes.</title>
        <authorList>
            <person name="Huddy R.J."/>
            <person name="Sachdeva R."/>
            <person name="Kadzinga F."/>
            <person name="Kantor R.S."/>
            <person name="Harrison S.T.L."/>
            <person name="Banfield J.F."/>
        </authorList>
    </citation>
    <scope>NUCLEOTIDE SEQUENCE</scope>
    <source>
        <strain evidence="2">SCN18_10_11_15_R4_P_38_20</strain>
    </source>
</reference>
<comment type="caution">
    <text evidence="2">The sequence shown here is derived from an EMBL/GenBank/DDBJ whole genome shotgun (WGS) entry which is preliminary data.</text>
</comment>
<dbReference type="EMBL" id="JAFKGL010000018">
    <property type="protein sequence ID" value="MBN9413212.1"/>
    <property type="molecule type" value="Genomic_DNA"/>
</dbReference>
<evidence type="ECO:0000313" key="2">
    <source>
        <dbReference type="EMBL" id="MBN9413212.1"/>
    </source>
</evidence>
<dbReference type="Proteomes" id="UP000664414">
    <property type="component" value="Unassembled WGS sequence"/>
</dbReference>
<keyword evidence="1" id="KW-0732">Signal</keyword>